<name>A0A3N4JGJ2_9PEZI</name>
<dbReference type="EMBL" id="ML120425">
    <property type="protein sequence ID" value="RPA95530.1"/>
    <property type="molecule type" value="Genomic_DNA"/>
</dbReference>
<sequence length="163" mass="18514">MLLKCYSNKSDFKIFDSWPQNNLLKALSLIKNIIFREFHVLLIQATTPSHTIDNSHPGLTAQTLYCTQGKEIIFEVMDENIEELKGSLMADTDLAVLVVDSTLKKDQEIYSEPEHEVMRSKSPRERALEALGKKGFDITQVITRKRGDGEDGKAREWRGVCGE</sequence>
<dbReference type="AlphaFoldDB" id="A0A3N4JGJ2"/>
<proteinExistence type="predicted"/>
<evidence type="ECO:0000313" key="2">
    <source>
        <dbReference type="Proteomes" id="UP000276215"/>
    </source>
</evidence>
<dbReference type="Proteomes" id="UP000276215">
    <property type="component" value="Unassembled WGS sequence"/>
</dbReference>
<evidence type="ECO:0000313" key="1">
    <source>
        <dbReference type="EMBL" id="RPA95530.1"/>
    </source>
</evidence>
<keyword evidence="2" id="KW-1185">Reference proteome</keyword>
<protein>
    <submittedName>
        <fullName evidence="1">Uncharacterized protein</fullName>
    </submittedName>
</protein>
<organism evidence="1 2">
    <name type="scientific">Choiromyces venosus 120613-1</name>
    <dbReference type="NCBI Taxonomy" id="1336337"/>
    <lineage>
        <taxon>Eukaryota</taxon>
        <taxon>Fungi</taxon>
        <taxon>Dikarya</taxon>
        <taxon>Ascomycota</taxon>
        <taxon>Pezizomycotina</taxon>
        <taxon>Pezizomycetes</taxon>
        <taxon>Pezizales</taxon>
        <taxon>Tuberaceae</taxon>
        <taxon>Choiromyces</taxon>
    </lineage>
</organism>
<reference evidence="1 2" key="1">
    <citation type="journal article" date="2018" name="Nat. Ecol. Evol.">
        <title>Pezizomycetes genomes reveal the molecular basis of ectomycorrhizal truffle lifestyle.</title>
        <authorList>
            <person name="Murat C."/>
            <person name="Payen T."/>
            <person name="Noel B."/>
            <person name="Kuo A."/>
            <person name="Morin E."/>
            <person name="Chen J."/>
            <person name="Kohler A."/>
            <person name="Krizsan K."/>
            <person name="Balestrini R."/>
            <person name="Da Silva C."/>
            <person name="Montanini B."/>
            <person name="Hainaut M."/>
            <person name="Levati E."/>
            <person name="Barry K.W."/>
            <person name="Belfiori B."/>
            <person name="Cichocki N."/>
            <person name="Clum A."/>
            <person name="Dockter R.B."/>
            <person name="Fauchery L."/>
            <person name="Guy J."/>
            <person name="Iotti M."/>
            <person name="Le Tacon F."/>
            <person name="Lindquist E.A."/>
            <person name="Lipzen A."/>
            <person name="Malagnac F."/>
            <person name="Mello A."/>
            <person name="Molinier V."/>
            <person name="Miyauchi S."/>
            <person name="Poulain J."/>
            <person name="Riccioni C."/>
            <person name="Rubini A."/>
            <person name="Sitrit Y."/>
            <person name="Splivallo R."/>
            <person name="Traeger S."/>
            <person name="Wang M."/>
            <person name="Zifcakova L."/>
            <person name="Wipf D."/>
            <person name="Zambonelli A."/>
            <person name="Paolocci F."/>
            <person name="Nowrousian M."/>
            <person name="Ottonello S."/>
            <person name="Baldrian P."/>
            <person name="Spatafora J.W."/>
            <person name="Henrissat B."/>
            <person name="Nagy L.G."/>
            <person name="Aury J.M."/>
            <person name="Wincker P."/>
            <person name="Grigoriev I.V."/>
            <person name="Bonfante P."/>
            <person name="Martin F.M."/>
        </authorList>
    </citation>
    <scope>NUCLEOTIDE SEQUENCE [LARGE SCALE GENOMIC DNA]</scope>
    <source>
        <strain evidence="1 2">120613-1</strain>
    </source>
</reference>
<accession>A0A3N4JGJ2</accession>
<gene>
    <name evidence="1" type="ORF">L873DRAFT_1315733</name>
</gene>